<dbReference type="EMBL" id="MGIO01000037">
    <property type="protein sequence ID" value="OGM89045.1"/>
    <property type="molecule type" value="Genomic_DNA"/>
</dbReference>
<evidence type="ECO:0000313" key="3">
    <source>
        <dbReference type="EMBL" id="OGM89045.1"/>
    </source>
</evidence>
<evidence type="ECO:0000259" key="2">
    <source>
        <dbReference type="Pfam" id="PF13847"/>
    </source>
</evidence>
<sequence>MENIEQANFLNDNESPETSPAEPAVEIKEKDYNILEIGCGEYPFFLRLKDGVDLKNAHYIGVDVINEDKLNKGRKRAQRKAEWADSSGLVPEKVDFVKGYFNKQGIPFKEGSFNEIIFRNVFGDPSTGYHDIVGFLEGSAKALKGKGKMAIIETYSPSVAKEILGYPAIINVINDKFQKVENFYEINEEFEKNKDNFISTFEKKEEVAENN</sequence>
<comment type="caution">
    <text evidence="3">The sequence shown here is derived from an EMBL/GenBank/DDBJ whole genome shotgun (WGS) entry which is preliminary data.</text>
</comment>
<evidence type="ECO:0000256" key="1">
    <source>
        <dbReference type="SAM" id="MobiDB-lite"/>
    </source>
</evidence>
<proteinExistence type="predicted"/>
<dbReference type="Pfam" id="PF13847">
    <property type="entry name" value="Methyltransf_31"/>
    <property type="match status" value="1"/>
</dbReference>
<feature type="domain" description="Methyltransferase" evidence="2">
    <location>
        <begin position="29"/>
        <end position="159"/>
    </location>
</feature>
<dbReference type="SUPFAM" id="SSF53335">
    <property type="entry name" value="S-adenosyl-L-methionine-dependent methyltransferases"/>
    <property type="match status" value="1"/>
</dbReference>
<reference evidence="3 4" key="1">
    <citation type="journal article" date="2016" name="Nat. Commun.">
        <title>Thousands of microbial genomes shed light on interconnected biogeochemical processes in an aquifer system.</title>
        <authorList>
            <person name="Anantharaman K."/>
            <person name="Brown C.T."/>
            <person name="Hug L.A."/>
            <person name="Sharon I."/>
            <person name="Castelle C.J."/>
            <person name="Probst A.J."/>
            <person name="Thomas B.C."/>
            <person name="Singh A."/>
            <person name="Wilkins M.J."/>
            <person name="Karaoz U."/>
            <person name="Brodie E.L."/>
            <person name="Williams K.H."/>
            <person name="Hubbard S.S."/>
            <person name="Banfield J.F."/>
        </authorList>
    </citation>
    <scope>NUCLEOTIDE SEQUENCE [LARGE SCALE GENOMIC DNA]</scope>
</reference>
<dbReference type="InterPro" id="IPR029063">
    <property type="entry name" value="SAM-dependent_MTases_sf"/>
</dbReference>
<dbReference type="AlphaFoldDB" id="A0A1F8DMP2"/>
<dbReference type="CDD" id="cd02440">
    <property type="entry name" value="AdoMet_MTases"/>
    <property type="match status" value="1"/>
</dbReference>
<name>A0A1F8DMP2_9BACT</name>
<organism evidence="3 4">
    <name type="scientific">Candidatus Wolfebacteria bacterium RBG_13_41_7</name>
    <dbReference type="NCBI Taxonomy" id="1802554"/>
    <lineage>
        <taxon>Bacteria</taxon>
        <taxon>Candidatus Wolfeibacteriota</taxon>
    </lineage>
</organism>
<feature type="compositionally biased region" description="Polar residues" evidence="1">
    <location>
        <begin position="1"/>
        <end position="18"/>
    </location>
</feature>
<protein>
    <recommendedName>
        <fullName evidence="2">Methyltransferase domain-containing protein</fullName>
    </recommendedName>
</protein>
<dbReference type="Gene3D" id="3.40.50.150">
    <property type="entry name" value="Vaccinia Virus protein VP39"/>
    <property type="match status" value="1"/>
</dbReference>
<accession>A0A1F8DMP2</accession>
<evidence type="ECO:0000313" key="4">
    <source>
        <dbReference type="Proteomes" id="UP000182002"/>
    </source>
</evidence>
<feature type="region of interest" description="Disordered" evidence="1">
    <location>
        <begin position="1"/>
        <end position="23"/>
    </location>
</feature>
<gene>
    <name evidence="3" type="ORF">A3J77_02105</name>
</gene>
<dbReference type="Proteomes" id="UP000182002">
    <property type="component" value="Unassembled WGS sequence"/>
</dbReference>
<dbReference type="InterPro" id="IPR025714">
    <property type="entry name" value="Methyltranfer_dom"/>
</dbReference>